<dbReference type="Proteomes" id="UP000620104">
    <property type="component" value="Unassembled WGS sequence"/>
</dbReference>
<dbReference type="AlphaFoldDB" id="A0A8H3TVP4"/>
<dbReference type="Gene3D" id="2.60.40.640">
    <property type="match status" value="1"/>
</dbReference>
<reference evidence="2" key="1">
    <citation type="submission" date="2020-07" db="EMBL/GenBank/DDBJ databases">
        <title>Draft Genome Sequence of a Deep-Sea Yeast, Naganishia (Cryptococcus) liquefaciens strain N6.</title>
        <authorList>
            <person name="Han Y.W."/>
            <person name="Kajitani R."/>
            <person name="Morimoto H."/>
            <person name="Parhat M."/>
            <person name="Tsubouchi H."/>
            <person name="Bakenova O."/>
            <person name="Ogata M."/>
            <person name="Argunhan B."/>
            <person name="Aoki R."/>
            <person name="Kajiwara S."/>
            <person name="Itoh T."/>
            <person name="Iwasaki H."/>
        </authorList>
    </citation>
    <scope>NUCLEOTIDE SEQUENCE</scope>
    <source>
        <strain evidence="2">N6</strain>
    </source>
</reference>
<comment type="caution">
    <text evidence="2">The sequence shown here is derived from an EMBL/GenBank/DDBJ whole genome shotgun (WGS) entry which is preliminary data.</text>
</comment>
<evidence type="ECO:0000313" key="2">
    <source>
        <dbReference type="EMBL" id="GHJ87801.1"/>
    </source>
</evidence>
<protein>
    <submittedName>
        <fullName evidence="2">Uncharacterized protein</fullName>
    </submittedName>
</protein>
<feature type="region of interest" description="Disordered" evidence="1">
    <location>
        <begin position="349"/>
        <end position="411"/>
    </location>
</feature>
<feature type="region of interest" description="Disordered" evidence="1">
    <location>
        <begin position="758"/>
        <end position="803"/>
    </location>
</feature>
<dbReference type="EMBL" id="BLZA01000023">
    <property type="protein sequence ID" value="GHJ87801.1"/>
    <property type="molecule type" value="Genomic_DNA"/>
</dbReference>
<keyword evidence="3" id="KW-1185">Reference proteome</keyword>
<organism evidence="2 3">
    <name type="scientific">Naganishia liquefaciens</name>
    <dbReference type="NCBI Taxonomy" id="104408"/>
    <lineage>
        <taxon>Eukaryota</taxon>
        <taxon>Fungi</taxon>
        <taxon>Dikarya</taxon>
        <taxon>Basidiomycota</taxon>
        <taxon>Agaricomycotina</taxon>
        <taxon>Tremellomycetes</taxon>
        <taxon>Filobasidiales</taxon>
        <taxon>Filobasidiaceae</taxon>
        <taxon>Naganishia</taxon>
    </lineage>
</organism>
<evidence type="ECO:0000256" key="1">
    <source>
        <dbReference type="SAM" id="MobiDB-lite"/>
    </source>
</evidence>
<gene>
    <name evidence="2" type="ORF">NliqN6_4203</name>
</gene>
<feature type="region of interest" description="Disordered" evidence="1">
    <location>
        <begin position="659"/>
        <end position="744"/>
    </location>
</feature>
<accession>A0A8H3TVP4</accession>
<dbReference type="OrthoDB" id="1638493at2759"/>
<feature type="compositionally biased region" description="Polar residues" evidence="1">
    <location>
        <begin position="358"/>
        <end position="369"/>
    </location>
</feature>
<sequence>MMCPPSLASSSSMISIESDQQILGTPQFHPEDHQQLPIVADYQSIHPLDAKVEVVLEPNGGDCLEMFGTSKTGTSYSLPGHVLLTLPPVSPPFEAQGRNRLVKELKVTFEGKTECCDDAGRYQVMRLVKTEVPLLPLEGFELPSQSHVFDPQAFIKETAYAIPFDLKIPGWLPQSFENETVAIAYGLIATVKLGWSAQVVQPKADPDISHAMDVDDSTFASSIPIPIVSAAPQCYSSRFFPRLAKTVASALATAISLPSSASTQKFTRASAWQAITVVRHRVPAPPSGTMSLFSPEAAVEQNLRHYTLRPAENSPSPVECVVSVPDTIDINGPTLRVSVRLRAREGFTIAGSDEGQAQDPSPASFTGPTDQEGRSPSPPGGNEASTPATTESATSSPSKHPGGTARKEQEQIRMVELGMEVEETERYSSSPAQPFMAAYPIPEDQPSECSPYHGSAALLSPPSRLSSMSLLGLTSSQTFKGTRTRTLLLGEDGKSRTYKFDGDGLELGSGWRKVNIIIPMPTAEADATSSDDINRKPASEIDTPFLRIKHKLKIRIVCRSRAMPGQDTIVVLTTPLRCGTAPQPRLNPLSIDSATFTSPPGPSQVPAYCQLFHENGTAREDDEALPLYEPDSPPAYASALFPERLSGGQVVPVSTSLSLMSESGPAESGNPQLDNFAPISAGVSDSAGGGTLPPIPGPRGCRSVSSLSSISENDQSSDESQEESVFGTSSPEPGQRNGLSHMGYFGFPTRLENRLISMADRSSSESSEAVPPEYLDAARRRAVSRAKQHCPTPSRLSETIGDH</sequence>
<dbReference type="InterPro" id="IPR014752">
    <property type="entry name" value="Arrestin-like_C"/>
</dbReference>
<feature type="compositionally biased region" description="Low complexity" evidence="1">
    <location>
        <begin position="383"/>
        <end position="398"/>
    </location>
</feature>
<proteinExistence type="predicted"/>
<name>A0A8H3TVP4_9TREE</name>
<feature type="compositionally biased region" description="Low complexity" evidence="1">
    <location>
        <begin position="705"/>
        <end position="714"/>
    </location>
</feature>
<evidence type="ECO:0000313" key="3">
    <source>
        <dbReference type="Proteomes" id="UP000620104"/>
    </source>
</evidence>